<evidence type="ECO:0000256" key="4">
    <source>
        <dbReference type="ARBA" id="ARBA00022989"/>
    </source>
</evidence>
<reference evidence="9 10" key="1">
    <citation type="submission" date="2018-02" db="EMBL/GenBank/DDBJ databases">
        <title>Subsurface microbial communities from deep shales in Ohio and West Virginia, USA.</title>
        <authorList>
            <person name="Wrighton K."/>
        </authorList>
    </citation>
    <scope>NUCLEOTIDE SEQUENCE [LARGE SCALE GENOMIC DNA]</scope>
    <source>
        <strain evidence="9 10">MARC-MIP3H16</strain>
    </source>
</reference>
<feature type="domain" description="NADH:quinone oxidoreductase/Mrp antiporter transmembrane" evidence="8">
    <location>
        <begin position="125"/>
        <end position="413"/>
    </location>
</feature>
<proteinExistence type="inferred from homology"/>
<keyword evidence="3 6" id="KW-0812">Transmembrane</keyword>
<evidence type="ECO:0000313" key="10">
    <source>
        <dbReference type="Proteomes" id="UP000239861"/>
    </source>
</evidence>
<dbReference type="GO" id="GO:0042773">
    <property type="term" value="P:ATP synthesis coupled electron transport"/>
    <property type="evidence" value="ECO:0007669"/>
    <property type="project" value="InterPro"/>
</dbReference>
<dbReference type="NCBIfam" id="TIGR01972">
    <property type="entry name" value="NDH_I_M"/>
    <property type="match status" value="1"/>
</dbReference>
<feature type="transmembrane region" description="Helical" evidence="7">
    <location>
        <begin position="209"/>
        <end position="232"/>
    </location>
</feature>
<feature type="transmembrane region" description="Helical" evidence="7">
    <location>
        <begin position="328"/>
        <end position="350"/>
    </location>
</feature>
<protein>
    <submittedName>
        <fullName evidence="9">NADH dehydrogenase subunit M</fullName>
    </submittedName>
</protein>
<feature type="transmembrane region" description="Helical" evidence="7">
    <location>
        <begin position="132"/>
        <end position="151"/>
    </location>
</feature>
<feature type="transmembrane region" description="Helical" evidence="7">
    <location>
        <begin position="302"/>
        <end position="322"/>
    </location>
</feature>
<evidence type="ECO:0000313" key="9">
    <source>
        <dbReference type="EMBL" id="PPK61630.1"/>
    </source>
</evidence>
<dbReference type="GO" id="GO:0048039">
    <property type="term" value="F:ubiquinone binding"/>
    <property type="evidence" value="ECO:0007669"/>
    <property type="project" value="TreeGrafter"/>
</dbReference>
<evidence type="ECO:0000256" key="1">
    <source>
        <dbReference type="ARBA" id="ARBA00004127"/>
    </source>
</evidence>
<dbReference type="InterPro" id="IPR001750">
    <property type="entry name" value="ND/Mrp_TM"/>
</dbReference>
<feature type="transmembrane region" description="Helical" evidence="7">
    <location>
        <begin position="33"/>
        <end position="52"/>
    </location>
</feature>
<dbReference type="GO" id="GO:0016020">
    <property type="term" value="C:membrane"/>
    <property type="evidence" value="ECO:0007669"/>
    <property type="project" value="UniProtKB-SubCell"/>
</dbReference>
<sequence>MSADVLSFIIFLPAVVAFGLMITTKNVEAVRNIAFLATTVVLALVLKLYLEFEPSAGMQFVTNASWISSYGINYYIGVDGFSLTILMMIAILIPTSYLLLWEGRTKGYWINLLLVQTGVTGSLLALDVVLFYFFWEVMLLPVFLLIGIYGFGNKVFTTIKVTVYTMAGSLLMFVAILYLGVAFNSEYGYWSFQYNDLMKITTLSYEENIWLFLAFLAAFAIKIPIFPLHTWIMETYKNAPTGAVFLLSSIMAKLGVYAIVRFMIPIFPDIYVEFSMWFVIFGLFGLIYFGIAALMQDDIKRMFAYSSASHLSFISAGIFSLNEYGINGALYLIIAHAIATGALFLLVGIIHEETGTKSIKQLGGIAKTAPIFTVIFAIMLFANVGLPGTNGFVSELLIIFGIYEFNHTLGYISALTVIIGASYMLWMFQRAILQNRDGECLKMRDLKIKEIIGLTPWIILVFLMGIYPDIFIDKFEPTVTHYINDILKIGAMK</sequence>
<name>A0AB36ZY05_9BACT</name>
<comment type="similarity">
    <text evidence="2">Belongs to the complex I subunit 4 family.</text>
</comment>
<keyword evidence="4 7" id="KW-1133">Transmembrane helix</keyword>
<feature type="transmembrane region" description="Helical" evidence="7">
    <location>
        <begin position="448"/>
        <end position="467"/>
    </location>
</feature>
<evidence type="ECO:0000256" key="5">
    <source>
        <dbReference type="ARBA" id="ARBA00023136"/>
    </source>
</evidence>
<dbReference type="InterPro" id="IPR003918">
    <property type="entry name" value="NADH_UbQ_OxRdtase"/>
</dbReference>
<feature type="transmembrane region" description="Helical" evidence="7">
    <location>
        <begin position="72"/>
        <end position="101"/>
    </location>
</feature>
<comment type="subcellular location">
    <subcellularLocation>
        <location evidence="1">Endomembrane system</location>
        <topology evidence="1">Multi-pass membrane protein</topology>
    </subcellularLocation>
    <subcellularLocation>
        <location evidence="6">Membrane</location>
        <topology evidence="6">Multi-pass membrane protein</topology>
    </subcellularLocation>
</comment>
<dbReference type="PANTHER" id="PTHR43507">
    <property type="entry name" value="NADH-UBIQUINONE OXIDOREDUCTASE CHAIN 4"/>
    <property type="match status" value="1"/>
</dbReference>
<evidence type="ECO:0000256" key="6">
    <source>
        <dbReference type="RuleBase" id="RU000320"/>
    </source>
</evidence>
<dbReference type="Pfam" id="PF00361">
    <property type="entry name" value="Proton_antipo_M"/>
    <property type="match status" value="1"/>
</dbReference>
<dbReference type="PRINTS" id="PR01437">
    <property type="entry name" value="NUOXDRDTASE4"/>
</dbReference>
<dbReference type="AlphaFoldDB" id="A0AB36ZY05"/>
<feature type="transmembrane region" description="Helical" evidence="7">
    <location>
        <begin position="163"/>
        <end position="183"/>
    </location>
</feature>
<dbReference type="GO" id="GO:0012505">
    <property type="term" value="C:endomembrane system"/>
    <property type="evidence" value="ECO:0007669"/>
    <property type="project" value="UniProtKB-SubCell"/>
</dbReference>
<feature type="transmembrane region" description="Helical" evidence="7">
    <location>
        <begin position="244"/>
        <end position="264"/>
    </location>
</feature>
<dbReference type="GO" id="GO:0008137">
    <property type="term" value="F:NADH dehydrogenase (ubiquinone) activity"/>
    <property type="evidence" value="ECO:0007669"/>
    <property type="project" value="InterPro"/>
</dbReference>
<dbReference type="InterPro" id="IPR010227">
    <property type="entry name" value="NADH_Q_OxRdtase_chainM/4"/>
</dbReference>
<dbReference type="GO" id="GO:0003954">
    <property type="term" value="F:NADH dehydrogenase activity"/>
    <property type="evidence" value="ECO:0007669"/>
    <property type="project" value="TreeGrafter"/>
</dbReference>
<keyword evidence="5 7" id="KW-0472">Membrane</keyword>
<evidence type="ECO:0000256" key="3">
    <source>
        <dbReference type="ARBA" id="ARBA00022692"/>
    </source>
</evidence>
<feature type="transmembrane region" description="Helical" evidence="7">
    <location>
        <begin position="371"/>
        <end position="403"/>
    </location>
</feature>
<evidence type="ECO:0000259" key="8">
    <source>
        <dbReference type="Pfam" id="PF00361"/>
    </source>
</evidence>
<evidence type="ECO:0000256" key="7">
    <source>
        <dbReference type="SAM" id="Phobius"/>
    </source>
</evidence>
<dbReference type="PANTHER" id="PTHR43507:SF1">
    <property type="entry name" value="NADH-UBIQUINONE OXIDOREDUCTASE CHAIN 4"/>
    <property type="match status" value="1"/>
</dbReference>
<feature type="transmembrane region" description="Helical" evidence="7">
    <location>
        <begin position="409"/>
        <end position="428"/>
    </location>
</feature>
<dbReference type="RefSeq" id="WP_099333599.1">
    <property type="nucleotide sequence ID" value="NZ_PTIW01000008.1"/>
</dbReference>
<feature type="transmembrane region" description="Helical" evidence="7">
    <location>
        <begin position="108"/>
        <end position="126"/>
    </location>
</feature>
<organism evidence="9 10">
    <name type="scientific">Malaciobacter marinus</name>
    <dbReference type="NCBI Taxonomy" id="505249"/>
    <lineage>
        <taxon>Bacteria</taxon>
        <taxon>Pseudomonadati</taxon>
        <taxon>Campylobacterota</taxon>
        <taxon>Epsilonproteobacteria</taxon>
        <taxon>Campylobacterales</taxon>
        <taxon>Arcobacteraceae</taxon>
        <taxon>Malaciobacter</taxon>
    </lineage>
</organism>
<dbReference type="Proteomes" id="UP000239861">
    <property type="component" value="Unassembled WGS sequence"/>
</dbReference>
<feature type="transmembrane region" description="Helical" evidence="7">
    <location>
        <begin position="276"/>
        <end position="295"/>
    </location>
</feature>
<dbReference type="EMBL" id="PTIW01000008">
    <property type="protein sequence ID" value="PPK61630.1"/>
    <property type="molecule type" value="Genomic_DNA"/>
</dbReference>
<evidence type="ECO:0000256" key="2">
    <source>
        <dbReference type="ARBA" id="ARBA00009025"/>
    </source>
</evidence>
<gene>
    <name evidence="9" type="ORF">B0F89_10822</name>
</gene>
<accession>A0AB36ZY05</accession>
<comment type="caution">
    <text evidence="9">The sequence shown here is derived from an EMBL/GenBank/DDBJ whole genome shotgun (WGS) entry which is preliminary data.</text>
</comment>
<dbReference type="GO" id="GO:0015990">
    <property type="term" value="P:electron transport coupled proton transport"/>
    <property type="evidence" value="ECO:0007669"/>
    <property type="project" value="TreeGrafter"/>
</dbReference>
<feature type="transmembrane region" description="Helical" evidence="7">
    <location>
        <begin position="6"/>
        <end position="24"/>
    </location>
</feature>